<dbReference type="InterPro" id="IPR013815">
    <property type="entry name" value="ATP_grasp_subdomain_1"/>
</dbReference>
<evidence type="ECO:0000256" key="3">
    <source>
        <dbReference type="ARBA" id="ARBA00022840"/>
    </source>
</evidence>
<comment type="caution">
    <text evidence="5">The sequence shown here is derived from an EMBL/GenBank/DDBJ whole genome shotgun (WGS) entry which is preliminary data.</text>
</comment>
<dbReference type="PANTHER" id="PTHR43334">
    <property type="entry name" value="ACETATE--COA LIGASE [ADP-FORMING]"/>
    <property type="match status" value="1"/>
</dbReference>
<dbReference type="Pfam" id="PF13380">
    <property type="entry name" value="CoA_binding_2"/>
    <property type="match status" value="1"/>
</dbReference>
<dbReference type="GO" id="GO:0005524">
    <property type="term" value="F:ATP binding"/>
    <property type="evidence" value="ECO:0007669"/>
    <property type="project" value="UniProtKB-KW"/>
</dbReference>
<dbReference type="Gene3D" id="3.40.50.720">
    <property type="entry name" value="NAD(P)-binding Rossmann-like Domain"/>
    <property type="match status" value="1"/>
</dbReference>
<dbReference type="Pfam" id="PF13607">
    <property type="entry name" value="Succ_CoA_lig"/>
    <property type="match status" value="1"/>
</dbReference>
<dbReference type="PANTHER" id="PTHR43334:SF1">
    <property type="entry name" value="3-HYDROXYPROPIONATE--COA LIGASE [ADP-FORMING]"/>
    <property type="match status" value="1"/>
</dbReference>
<dbReference type="SUPFAM" id="SSF56059">
    <property type="entry name" value="Glutathione synthetase ATP-binding domain-like"/>
    <property type="match status" value="1"/>
</dbReference>
<keyword evidence="1" id="KW-0436">Ligase</keyword>
<evidence type="ECO:0000313" key="5">
    <source>
        <dbReference type="EMBL" id="PUZ24965.1"/>
    </source>
</evidence>
<dbReference type="SUPFAM" id="SSF52210">
    <property type="entry name" value="Succinyl-CoA synthetase domains"/>
    <property type="match status" value="2"/>
</dbReference>
<dbReference type="RefSeq" id="WP_108686802.1">
    <property type="nucleotide sequence ID" value="NZ_QCYK01000002.1"/>
</dbReference>
<dbReference type="InterPro" id="IPR036291">
    <property type="entry name" value="NAD(P)-bd_dom_sf"/>
</dbReference>
<accession>A0A2T7BFB2</accession>
<keyword evidence="2" id="KW-0547">Nucleotide-binding</keyword>
<dbReference type="OrthoDB" id="9807426at2"/>
<feature type="domain" description="CoA-binding" evidence="4">
    <location>
        <begin position="219"/>
        <end position="310"/>
    </location>
</feature>
<reference evidence="5 6" key="1">
    <citation type="submission" date="2018-04" db="EMBL/GenBank/DDBJ databases">
        <title>Chitinophaga fuyangensis sp. nov., isolated from soil in a chemical factory.</title>
        <authorList>
            <person name="Chen K."/>
        </authorList>
    </citation>
    <scope>NUCLEOTIDE SEQUENCE [LARGE SCALE GENOMIC DNA]</scope>
    <source>
        <strain evidence="5 6">LY-1</strain>
    </source>
</reference>
<evidence type="ECO:0000313" key="6">
    <source>
        <dbReference type="Proteomes" id="UP000244450"/>
    </source>
</evidence>
<name>A0A2T7BFB2_9BACT</name>
<dbReference type="InterPro" id="IPR051538">
    <property type="entry name" value="Acyl-CoA_Synth/Transferase"/>
</dbReference>
<sequence length="624" mass="69006">MQENELYQWLAGYGIPVPDYKFFPLHGELISEPYPVALKIVSPGIVHKTEVGGVALNLDSPQELEKARERILANLHSHGIIPGEGDGWIVTRMYEGIELFFGVTWDPAFEKVILFGAGGTRVEIDRDICYIDSEAGEEEIKHAISRTRIGRIFTDGFRGKKYDIRLVVDLVQKLQRLEVSELDCNPVMLTENGLVVVDARARVGDLPLPGRPLKHIPALFQPVHTAIIGVSGHTEKVGYALAKNNAGDPDCCYVNPHLDTLFNKKVFARIEDLPEIDTAVLCIPPGALQDSIERLIPKKVKNIVIITAGFREAGRDERFLQELADRYGVNIIGPNCLGIYMKGKNLTFGPESMKNGEVNLFSQSGAIVAELMDKALYRNIGFENIVSTGNMADVDFGNLVYSYQGMHAINLYIEGVSNGKNLLRAIRQRKVPVRVFKAGRTEAAKKAAFSHTGNLAGNYELFTGLMESAGAQILRDINGLLYPYDLKKVLIVTNAGGAGTVMSDLISDKLLTLSGEQVDELGKVLPHHWSKNNPIDIIGDATHERYLKVLEIADRFGADAIYVLVTPQFMTDTEDISRIFVDHAFHTQLFPVLLGGVKMEAARCILRKAGVTYFEELTEAVSFL</sequence>
<evidence type="ECO:0000256" key="1">
    <source>
        <dbReference type="ARBA" id="ARBA00022598"/>
    </source>
</evidence>
<dbReference type="InterPro" id="IPR016102">
    <property type="entry name" value="Succinyl-CoA_synth-like"/>
</dbReference>
<dbReference type="SUPFAM" id="SSF51735">
    <property type="entry name" value="NAD(P)-binding Rossmann-fold domains"/>
    <property type="match status" value="1"/>
</dbReference>
<evidence type="ECO:0000259" key="4">
    <source>
        <dbReference type="SMART" id="SM00881"/>
    </source>
</evidence>
<keyword evidence="3" id="KW-0067">ATP-binding</keyword>
<dbReference type="Gene3D" id="3.40.50.261">
    <property type="entry name" value="Succinyl-CoA synthetase domains"/>
    <property type="match status" value="2"/>
</dbReference>
<dbReference type="SMART" id="SM00881">
    <property type="entry name" value="CoA_binding"/>
    <property type="match status" value="1"/>
</dbReference>
<dbReference type="EMBL" id="QCYK01000002">
    <property type="protein sequence ID" value="PUZ24965.1"/>
    <property type="molecule type" value="Genomic_DNA"/>
</dbReference>
<proteinExistence type="predicted"/>
<dbReference type="Proteomes" id="UP000244450">
    <property type="component" value="Unassembled WGS sequence"/>
</dbReference>
<protein>
    <recommendedName>
        <fullName evidence="4">CoA-binding domain-containing protein</fullName>
    </recommendedName>
</protein>
<organism evidence="5 6">
    <name type="scientific">Chitinophaga parva</name>
    <dbReference type="NCBI Taxonomy" id="2169414"/>
    <lineage>
        <taxon>Bacteria</taxon>
        <taxon>Pseudomonadati</taxon>
        <taxon>Bacteroidota</taxon>
        <taxon>Chitinophagia</taxon>
        <taxon>Chitinophagales</taxon>
        <taxon>Chitinophagaceae</taxon>
        <taxon>Chitinophaga</taxon>
    </lineage>
</organism>
<gene>
    <name evidence="5" type="ORF">DCC81_11650</name>
</gene>
<dbReference type="InterPro" id="IPR032875">
    <property type="entry name" value="Succ_CoA_lig_flav_dom"/>
</dbReference>
<dbReference type="AlphaFoldDB" id="A0A2T7BFB2"/>
<dbReference type="Pfam" id="PF13549">
    <property type="entry name" value="ATP-grasp_5"/>
    <property type="match status" value="1"/>
</dbReference>
<dbReference type="GO" id="GO:0016874">
    <property type="term" value="F:ligase activity"/>
    <property type="evidence" value="ECO:0007669"/>
    <property type="project" value="UniProtKB-KW"/>
</dbReference>
<dbReference type="Gene3D" id="3.30.470.20">
    <property type="entry name" value="ATP-grasp fold, B domain"/>
    <property type="match status" value="1"/>
</dbReference>
<dbReference type="Gene3D" id="3.30.1490.20">
    <property type="entry name" value="ATP-grasp fold, A domain"/>
    <property type="match status" value="1"/>
</dbReference>
<evidence type="ECO:0000256" key="2">
    <source>
        <dbReference type="ARBA" id="ARBA00022741"/>
    </source>
</evidence>
<dbReference type="InterPro" id="IPR003781">
    <property type="entry name" value="CoA-bd"/>
</dbReference>
<keyword evidence="6" id="KW-1185">Reference proteome</keyword>